<dbReference type="GO" id="GO:0006402">
    <property type="term" value="P:mRNA catabolic process"/>
    <property type="evidence" value="ECO:0007669"/>
    <property type="project" value="TreeGrafter"/>
</dbReference>
<dbReference type="PANTHER" id="PTHR33988">
    <property type="entry name" value="ENDORIBONUCLEASE MAZF-RELATED"/>
    <property type="match status" value="1"/>
</dbReference>
<dbReference type="GO" id="GO:0003677">
    <property type="term" value="F:DNA binding"/>
    <property type="evidence" value="ECO:0007669"/>
    <property type="project" value="InterPro"/>
</dbReference>
<evidence type="ECO:0000256" key="1">
    <source>
        <dbReference type="ARBA" id="ARBA00007521"/>
    </source>
</evidence>
<accession>A0A2W4W9Q5</accession>
<dbReference type="EC" id="3.1.-.-" evidence="3"/>
<comment type="caution">
    <text evidence="4">The sequence shown here is derived from an EMBL/GenBank/DDBJ whole genome shotgun (WGS) entry which is preliminary data.</text>
</comment>
<dbReference type="PIRSF" id="PIRSF033490">
    <property type="entry name" value="MazF"/>
    <property type="match status" value="1"/>
</dbReference>
<dbReference type="SUPFAM" id="SSF50118">
    <property type="entry name" value="Cell growth inhibitor/plasmid maintenance toxic component"/>
    <property type="match status" value="1"/>
</dbReference>
<evidence type="ECO:0000256" key="3">
    <source>
        <dbReference type="PIRNR" id="PIRNR033490"/>
    </source>
</evidence>
<dbReference type="GO" id="GO:0016787">
    <property type="term" value="F:hydrolase activity"/>
    <property type="evidence" value="ECO:0007669"/>
    <property type="project" value="UniProtKB-KW"/>
</dbReference>
<sequence>MAKQRQVAFPKRGEIYLVNFDPTVGSEIQKTRPALILQNDISNQHSPITIVAALSSQFDIELYPTEVLITPPEGGLTKPSVVLLNQIRSIDRQRLVKRIGIVSNQLMEQVNNAIQISLGLIDL</sequence>
<dbReference type="InterPro" id="IPR011067">
    <property type="entry name" value="Plasmid_toxin/cell-grow_inhib"/>
</dbReference>
<keyword evidence="3" id="KW-0378">Hydrolase</keyword>
<keyword evidence="3" id="KW-0255">Endonuclease</keyword>
<protein>
    <recommendedName>
        <fullName evidence="3">mRNA interferase</fullName>
        <ecNumber evidence="3">3.1.-.-</ecNumber>
    </recommendedName>
</protein>
<keyword evidence="2" id="KW-1277">Toxin-antitoxin system</keyword>
<dbReference type="InterPro" id="IPR003477">
    <property type="entry name" value="PemK-like"/>
</dbReference>
<dbReference type="Proteomes" id="UP000249467">
    <property type="component" value="Unassembled WGS sequence"/>
</dbReference>
<keyword evidence="3" id="KW-0540">Nuclease</keyword>
<name>A0A2W4W9Q5_9CYAN</name>
<comment type="similarity">
    <text evidence="1 3">Belongs to the PemK/MazF family.</text>
</comment>
<reference evidence="4 5" key="2">
    <citation type="submission" date="2018-06" db="EMBL/GenBank/DDBJ databases">
        <title>Metagenomic assembly of (sub)arctic Cyanobacteria and their associated microbiome from non-axenic cultures.</title>
        <authorList>
            <person name="Baurain D."/>
        </authorList>
    </citation>
    <scope>NUCLEOTIDE SEQUENCE [LARGE SCALE GENOMIC DNA]</scope>
    <source>
        <strain evidence="4">ULC066bin1</strain>
    </source>
</reference>
<dbReference type="AlphaFoldDB" id="A0A2W4W9Q5"/>
<reference evidence="4 5" key="1">
    <citation type="submission" date="2018-04" db="EMBL/GenBank/DDBJ databases">
        <authorList>
            <person name="Go L.Y."/>
            <person name="Mitchell J.A."/>
        </authorList>
    </citation>
    <scope>NUCLEOTIDE SEQUENCE [LARGE SCALE GENOMIC DNA]</scope>
    <source>
        <strain evidence="4">ULC066bin1</strain>
    </source>
</reference>
<organism evidence="4 5">
    <name type="scientific">Pseudanabaena frigida</name>
    <dbReference type="NCBI Taxonomy" id="945775"/>
    <lineage>
        <taxon>Bacteria</taxon>
        <taxon>Bacillati</taxon>
        <taxon>Cyanobacteriota</taxon>
        <taxon>Cyanophyceae</taxon>
        <taxon>Pseudanabaenales</taxon>
        <taxon>Pseudanabaenaceae</taxon>
        <taxon>Pseudanabaena</taxon>
    </lineage>
</organism>
<dbReference type="EMBL" id="QBML01000015">
    <property type="protein sequence ID" value="PZO40017.1"/>
    <property type="molecule type" value="Genomic_DNA"/>
</dbReference>
<proteinExistence type="inferred from homology"/>
<gene>
    <name evidence="4" type="ORF">DCF19_12565</name>
</gene>
<dbReference type="GO" id="GO:0004521">
    <property type="term" value="F:RNA endonuclease activity"/>
    <property type="evidence" value="ECO:0007669"/>
    <property type="project" value="TreeGrafter"/>
</dbReference>
<dbReference type="Gene3D" id="2.30.30.110">
    <property type="match status" value="1"/>
</dbReference>
<evidence type="ECO:0000313" key="4">
    <source>
        <dbReference type="EMBL" id="PZO40017.1"/>
    </source>
</evidence>
<dbReference type="PANTHER" id="PTHR33988:SF2">
    <property type="entry name" value="ENDORIBONUCLEASE MAZF"/>
    <property type="match status" value="1"/>
</dbReference>
<dbReference type="Pfam" id="PF02452">
    <property type="entry name" value="PemK_toxin"/>
    <property type="match status" value="1"/>
</dbReference>
<evidence type="ECO:0000313" key="5">
    <source>
        <dbReference type="Proteomes" id="UP000249467"/>
    </source>
</evidence>
<dbReference type="GO" id="GO:0016075">
    <property type="term" value="P:rRNA catabolic process"/>
    <property type="evidence" value="ECO:0007669"/>
    <property type="project" value="TreeGrafter"/>
</dbReference>
<evidence type="ECO:0000256" key="2">
    <source>
        <dbReference type="ARBA" id="ARBA00022649"/>
    </source>
</evidence>
<comment type="function">
    <text evidence="3">Toxic component of a type II toxin-antitoxin (TA) system.</text>
</comment>